<keyword evidence="2" id="KW-1185">Reference proteome</keyword>
<sequence length="207" mass="23896">MEDRWRRKTVHESFFMLKRHIRFMKRRHMRGESCSMKRKKYTIGLIILAVIAVIGAAVVFSDHNCDMMISATIHISPEEQHTVYPAREARWSEKEHGAPETHISIDKGRLKRSVGYGPITLKGAFSCEEIKNIWPDTPVDGDWAFEVILFNCHTEGQQYRVFLDIQADAETGLSTADLSIYQDGYTHPETAHWEGKTGERIRLNTDF</sequence>
<proteinExistence type="predicted"/>
<gene>
    <name evidence="1" type="ORF">SAMN06297397_1221</name>
</gene>
<accession>A0AC61PK82</accession>
<name>A0AC61PK82_9FIRM</name>
<comment type="caution">
    <text evidence="1">The sequence shown here is derived from an EMBL/GenBank/DDBJ whole genome shotgun (WGS) entry which is preliminary data.</text>
</comment>
<organism evidence="1 2">
    <name type="scientific">Aristaeella lactis</name>
    <dbReference type="NCBI Taxonomy" id="3046383"/>
    <lineage>
        <taxon>Bacteria</taxon>
        <taxon>Bacillati</taxon>
        <taxon>Bacillota</taxon>
        <taxon>Clostridia</taxon>
        <taxon>Eubacteriales</taxon>
        <taxon>Aristaeellaceae</taxon>
        <taxon>Aristaeella</taxon>
    </lineage>
</organism>
<evidence type="ECO:0000313" key="1">
    <source>
        <dbReference type="EMBL" id="SMC52385.1"/>
    </source>
</evidence>
<protein>
    <submittedName>
        <fullName evidence="1">Uncharacterized protein</fullName>
    </submittedName>
</protein>
<reference evidence="1" key="1">
    <citation type="submission" date="2017-04" db="EMBL/GenBank/DDBJ databases">
        <authorList>
            <person name="Varghese N."/>
            <person name="Submissions S."/>
        </authorList>
    </citation>
    <scope>NUCLEOTIDE SEQUENCE</scope>
    <source>
        <strain evidence="1">WTE2008</strain>
    </source>
</reference>
<dbReference type="EMBL" id="FWXZ01000002">
    <property type="protein sequence ID" value="SMC52385.1"/>
    <property type="molecule type" value="Genomic_DNA"/>
</dbReference>
<dbReference type="Proteomes" id="UP000192328">
    <property type="component" value="Unassembled WGS sequence"/>
</dbReference>
<evidence type="ECO:0000313" key="2">
    <source>
        <dbReference type="Proteomes" id="UP000192328"/>
    </source>
</evidence>